<reference evidence="5 6" key="1">
    <citation type="submission" date="2020-09" db="EMBL/GenBank/DDBJ databases">
        <title>Dyella sp. 7MK23 isolated from forest soil.</title>
        <authorList>
            <person name="Fu J."/>
        </authorList>
    </citation>
    <scope>NUCLEOTIDE SEQUENCE [LARGE SCALE GENOMIC DNA]</scope>
    <source>
        <strain evidence="5 6">7MK23</strain>
    </source>
</reference>
<dbReference type="SUPFAM" id="SSF46894">
    <property type="entry name" value="C-terminal effector domain of the bipartite response regulators"/>
    <property type="match status" value="1"/>
</dbReference>
<keyword evidence="1" id="KW-0805">Transcription regulation</keyword>
<proteinExistence type="predicted"/>
<dbReference type="InterPro" id="IPR016032">
    <property type="entry name" value="Sig_transdc_resp-reg_C-effctor"/>
</dbReference>
<dbReference type="InterPro" id="IPR000792">
    <property type="entry name" value="Tscrpt_reg_LuxR_C"/>
</dbReference>
<keyword evidence="6" id="KW-1185">Reference proteome</keyword>
<dbReference type="InterPro" id="IPR036693">
    <property type="entry name" value="TF_LuxR_autoind-bd_dom_sf"/>
</dbReference>
<protein>
    <submittedName>
        <fullName evidence="5">Autoinducer binding domain-containing protein</fullName>
    </submittedName>
</protein>
<dbReference type="Pfam" id="PF03472">
    <property type="entry name" value="Autoind_bind"/>
    <property type="match status" value="1"/>
</dbReference>
<evidence type="ECO:0000256" key="2">
    <source>
        <dbReference type="ARBA" id="ARBA00023125"/>
    </source>
</evidence>
<dbReference type="InterPro" id="IPR005143">
    <property type="entry name" value="TF_LuxR_autoind-bd_dom"/>
</dbReference>
<dbReference type="PANTHER" id="PTHR44688">
    <property type="entry name" value="DNA-BINDING TRANSCRIPTIONAL ACTIVATOR DEVR_DOSR"/>
    <property type="match status" value="1"/>
</dbReference>
<accession>A0ABR9GFL4</accession>
<name>A0ABR9GFL4_9GAMM</name>
<dbReference type="SMART" id="SM00421">
    <property type="entry name" value="HTH_LUXR"/>
    <property type="match status" value="1"/>
</dbReference>
<dbReference type="Gene3D" id="1.10.10.10">
    <property type="entry name" value="Winged helix-like DNA-binding domain superfamily/Winged helix DNA-binding domain"/>
    <property type="match status" value="1"/>
</dbReference>
<dbReference type="PANTHER" id="PTHR44688:SF16">
    <property type="entry name" value="DNA-BINDING TRANSCRIPTIONAL ACTIVATOR DEVR_DOSR"/>
    <property type="match status" value="1"/>
</dbReference>
<dbReference type="EMBL" id="JACZZA010000017">
    <property type="protein sequence ID" value="MBE1162840.1"/>
    <property type="molecule type" value="Genomic_DNA"/>
</dbReference>
<dbReference type="Pfam" id="PF00196">
    <property type="entry name" value="GerE"/>
    <property type="match status" value="1"/>
</dbReference>
<dbReference type="InterPro" id="IPR036388">
    <property type="entry name" value="WH-like_DNA-bd_sf"/>
</dbReference>
<sequence length="240" mass="26591">MTYMAWREDSLHRLAAAAASMDDVVIELAGIVHDLGFEYCSYVLRTGTPICHPSVIWSSTYPQKWLDRYFSNQYLEIDPVLQGVSRSDAPLTWSNATTDGNERFWEEAKSHGIKHGWAVASYGRYTTMGILSLARSTSLITKSELSKNEMKMVWLSQVVHGLIAAAELPKTAFAFVGTLSHREREILRWSAAGKTADEIASILSITERTVTFHITSILAKLNVVNKTQAVATALLLGILG</sequence>
<dbReference type="PROSITE" id="PS00622">
    <property type="entry name" value="HTH_LUXR_1"/>
    <property type="match status" value="1"/>
</dbReference>
<dbReference type="PRINTS" id="PR00038">
    <property type="entry name" value="HTHLUXR"/>
</dbReference>
<evidence type="ECO:0000259" key="4">
    <source>
        <dbReference type="PROSITE" id="PS50043"/>
    </source>
</evidence>
<comment type="caution">
    <text evidence="5">The sequence shown here is derived from an EMBL/GenBank/DDBJ whole genome shotgun (WGS) entry which is preliminary data.</text>
</comment>
<gene>
    <name evidence="5" type="ORF">IGX34_20850</name>
</gene>
<evidence type="ECO:0000313" key="6">
    <source>
        <dbReference type="Proteomes" id="UP000651010"/>
    </source>
</evidence>
<organism evidence="5 6">
    <name type="scientific">Dyella acidiphila</name>
    <dbReference type="NCBI Taxonomy" id="2775866"/>
    <lineage>
        <taxon>Bacteria</taxon>
        <taxon>Pseudomonadati</taxon>
        <taxon>Pseudomonadota</taxon>
        <taxon>Gammaproteobacteria</taxon>
        <taxon>Lysobacterales</taxon>
        <taxon>Rhodanobacteraceae</taxon>
        <taxon>Dyella</taxon>
    </lineage>
</organism>
<dbReference type="Gene3D" id="3.30.450.80">
    <property type="entry name" value="Transcription factor LuxR-like, autoinducer-binding domain"/>
    <property type="match status" value="1"/>
</dbReference>
<dbReference type="CDD" id="cd06170">
    <property type="entry name" value="LuxR_C_like"/>
    <property type="match status" value="1"/>
</dbReference>
<dbReference type="RefSeq" id="WP_192557685.1">
    <property type="nucleotide sequence ID" value="NZ_JACZZA010000017.1"/>
</dbReference>
<dbReference type="PROSITE" id="PS50043">
    <property type="entry name" value="HTH_LUXR_2"/>
    <property type="match status" value="1"/>
</dbReference>
<dbReference type="SUPFAM" id="SSF75516">
    <property type="entry name" value="Pheromone-binding domain of LuxR-like quorum-sensing transcription factors"/>
    <property type="match status" value="1"/>
</dbReference>
<keyword evidence="2" id="KW-0238">DNA-binding</keyword>
<evidence type="ECO:0000256" key="1">
    <source>
        <dbReference type="ARBA" id="ARBA00023015"/>
    </source>
</evidence>
<feature type="domain" description="HTH luxR-type" evidence="4">
    <location>
        <begin position="172"/>
        <end position="237"/>
    </location>
</feature>
<evidence type="ECO:0000313" key="5">
    <source>
        <dbReference type="EMBL" id="MBE1162840.1"/>
    </source>
</evidence>
<dbReference type="Proteomes" id="UP000651010">
    <property type="component" value="Unassembled WGS sequence"/>
</dbReference>
<keyword evidence="3" id="KW-0804">Transcription</keyword>
<evidence type="ECO:0000256" key="3">
    <source>
        <dbReference type="ARBA" id="ARBA00023163"/>
    </source>
</evidence>